<dbReference type="SMART" id="SM00739">
    <property type="entry name" value="KOW"/>
    <property type="match status" value="1"/>
</dbReference>
<dbReference type="InterPro" id="IPR014722">
    <property type="entry name" value="Rib_uL2_dom2"/>
</dbReference>
<comment type="function">
    <text evidence="8">One of two assembly initiator proteins, it binds directly to the 5'-end of the 23S rRNA, where it nucleates assembly of the 50S subunit.</text>
</comment>
<dbReference type="InterPro" id="IPR005825">
    <property type="entry name" value="Ribosomal_uL24_CS"/>
</dbReference>
<feature type="domain" description="KOW" evidence="10">
    <location>
        <begin position="4"/>
        <end position="31"/>
    </location>
</feature>
<dbReference type="InterPro" id="IPR057264">
    <property type="entry name" value="Ribosomal_uL24_C"/>
</dbReference>
<dbReference type="EMBL" id="DTQM01000120">
    <property type="protein sequence ID" value="HGC42830.1"/>
    <property type="molecule type" value="Genomic_DNA"/>
</dbReference>
<dbReference type="InterPro" id="IPR008991">
    <property type="entry name" value="Translation_prot_SH3-like_sf"/>
</dbReference>
<keyword evidence="2 8" id="KW-0699">rRNA-binding</keyword>
<proteinExistence type="inferred from homology"/>
<evidence type="ECO:0000313" key="11">
    <source>
        <dbReference type="EMBL" id="HGC42830.1"/>
    </source>
</evidence>
<sequence length="106" mass="11523">MAARIRKGDRVQVISGADKGKRGEVLRVMPRDGRALVQGVAIATRHLKPRGASQPGGIERREATIDLSNIMLIDPATDKPTRIGFKILDDGRKVRVAKSSGQVIEK</sequence>
<comment type="similarity">
    <text evidence="1 8 9">Belongs to the universal ribosomal protein uL24 family.</text>
</comment>
<keyword evidence="4 8" id="KW-0689">Ribosomal protein</keyword>
<dbReference type="PROSITE" id="PS01108">
    <property type="entry name" value="RIBOSOMAL_L24"/>
    <property type="match status" value="1"/>
</dbReference>
<gene>
    <name evidence="8" type="primary">rplX</name>
    <name evidence="11" type="ORF">ENY07_06380</name>
</gene>
<name>A0A8J4H9N3_9PROT</name>
<evidence type="ECO:0000256" key="9">
    <source>
        <dbReference type="RuleBase" id="RU003477"/>
    </source>
</evidence>
<organism evidence="11">
    <name type="scientific">Acidicaldus sp</name>
    <dbReference type="NCBI Taxonomy" id="1872105"/>
    <lineage>
        <taxon>Bacteria</taxon>
        <taxon>Pseudomonadati</taxon>
        <taxon>Pseudomonadota</taxon>
        <taxon>Alphaproteobacteria</taxon>
        <taxon>Acetobacterales</taxon>
        <taxon>Acetobacteraceae</taxon>
        <taxon>Acidicaldus</taxon>
    </lineage>
</organism>
<evidence type="ECO:0000256" key="7">
    <source>
        <dbReference type="ARBA" id="ARBA00058688"/>
    </source>
</evidence>
<comment type="function">
    <text evidence="7 8">One of the proteins that surrounds the polypeptide exit tunnel on the outside of the subunit.</text>
</comment>
<comment type="caution">
    <text evidence="11">The sequence shown here is derived from an EMBL/GenBank/DDBJ whole genome shotgun (WGS) entry which is preliminary data.</text>
</comment>
<dbReference type="SUPFAM" id="SSF50104">
    <property type="entry name" value="Translation proteins SH3-like domain"/>
    <property type="match status" value="1"/>
</dbReference>
<evidence type="ECO:0000256" key="3">
    <source>
        <dbReference type="ARBA" id="ARBA00022884"/>
    </source>
</evidence>
<evidence type="ECO:0000259" key="10">
    <source>
        <dbReference type="SMART" id="SM00739"/>
    </source>
</evidence>
<accession>A0A8J4H9N3</accession>
<reference evidence="11" key="1">
    <citation type="journal article" date="2020" name="mSystems">
        <title>Genome- and Community-Level Interaction Insights into Carbon Utilization and Element Cycling Functions of Hydrothermarchaeota in Hydrothermal Sediment.</title>
        <authorList>
            <person name="Zhou Z."/>
            <person name="Liu Y."/>
            <person name="Xu W."/>
            <person name="Pan J."/>
            <person name="Luo Z.H."/>
            <person name="Li M."/>
        </authorList>
    </citation>
    <scope>NUCLEOTIDE SEQUENCE</scope>
    <source>
        <strain evidence="11">SpSt-997</strain>
    </source>
</reference>
<dbReference type="Pfam" id="PF17136">
    <property type="entry name" value="ribosomal_L24"/>
    <property type="match status" value="1"/>
</dbReference>
<evidence type="ECO:0000256" key="2">
    <source>
        <dbReference type="ARBA" id="ARBA00022730"/>
    </source>
</evidence>
<evidence type="ECO:0000256" key="6">
    <source>
        <dbReference type="ARBA" id="ARBA00035206"/>
    </source>
</evidence>
<dbReference type="GO" id="GO:0006412">
    <property type="term" value="P:translation"/>
    <property type="evidence" value="ECO:0007669"/>
    <property type="project" value="UniProtKB-UniRule"/>
</dbReference>
<keyword evidence="3 8" id="KW-0694">RNA-binding</keyword>
<dbReference type="GO" id="GO:0003735">
    <property type="term" value="F:structural constituent of ribosome"/>
    <property type="evidence" value="ECO:0007669"/>
    <property type="project" value="InterPro"/>
</dbReference>
<dbReference type="InterPro" id="IPR005824">
    <property type="entry name" value="KOW"/>
</dbReference>
<protein>
    <recommendedName>
        <fullName evidence="6 8">Large ribosomal subunit protein uL24</fullName>
    </recommendedName>
</protein>
<dbReference type="PANTHER" id="PTHR12903">
    <property type="entry name" value="MITOCHONDRIAL RIBOSOMAL PROTEIN L24"/>
    <property type="match status" value="1"/>
</dbReference>
<dbReference type="HAMAP" id="MF_01326_B">
    <property type="entry name" value="Ribosomal_uL24_B"/>
    <property type="match status" value="1"/>
</dbReference>
<keyword evidence="5 8" id="KW-0687">Ribonucleoprotein</keyword>
<dbReference type="InterPro" id="IPR041988">
    <property type="entry name" value="Ribosomal_uL24_KOW"/>
</dbReference>
<evidence type="ECO:0000256" key="5">
    <source>
        <dbReference type="ARBA" id="ARBA00023274"/>
    </source>
</evidence>
<comment type="subunit">
    <text evidence="8">Part of the 50S ribosomal subunit.</text>
</comment>
<dbReference type="CDD" id="cd06089">
    <property type="entry name" value="KOW_RPL26"/>
    <property type="match status" value="1"/>
</dbReference>
<dbReference type="Gene3D" id="2.30.30.30">
    <property type="match status" value="1"/>
</dbReference>
<dbReference type="Pfam" id="PF00467">
    <property type="entry name" value="KOW"/>
    <property type="match status" value="1"/>
</dbReference>
<dbReference type="GO" id="GO:1990904">
    <property type="term" value="C:ribonucleoprotein complex"/>
    <property type="evidence" value="ECO:0007669"/>
    <property type="project" value="UniProtKB-KW"/>
</dbReference>
<evidence type="ECO:0000256" key="4">
    <source>
        <dbReference type="ARBA" id="ARBA00022980"/>
    </source>
</evidence>
<dbReference type="AlphaFoldDB" id="A0A8J4H9N3"/>
<dbReference type="FunFam" id="2.30.30.30:FF:000004">
    <property type="entry name" value="50S ribosomal protein L24"/>
    <property type="match status" value="1"/>
</dbReference>
<dbReference type="InterPro" id="IPR003256">
    <property type="entry name" value="Ribosomal_uL24"/>
</dbReference>
<evidence type="ECO:0000256" key="1">
    <source>
        <dbReference type="ARBA" id="ARBA00010618"/>
    </source>
</evidence>
<dbReference type="GO" id="GO:0019843">
    <property type="term" value="F:rRNA binding"/>
    <property type="evidence" value="ECO:0007669"/>
    <property type="project" value="UniProtKB-UniRule"/>
</dbReference>
<dbReference type="GO" id="GO:0005840">
    <property type="term" value="C:ribosome"/>
    <property type="evidence" value="ECO:0007669"/>
    <property type="project" value="UniProtKB-KW"/>
</dbReference>
<dbReference type="NCBIfam" id="TIGR01079">
    <property type="entry name" value="rplX_bact"/>
    <property type="match status" value="1"/>
</dbReference>
<evidence type="ECO:0000256" key="8">
    <source>
        <dbReference type="HAMAP-Rule" id="MF_01326"/>
    </source>
</evidence>